<feature type="signal peptide" evidence="2">
    <location>
        <begin position="1"/>
        <end position="22"/>
    </location>
</feature>
<dbReference type="PROSITE" id="PS51164">
    <property type="entry name" value="CBM1_2"/>
    <property type="match status" value="1"/>
</dbReference>
<dbReference type="EMBL" id="SAEB01000012">
    <property type="protein sequence ID" value="RVD81482.1"/>
    <property type="molecule type" value="Genomic_DNA"/>
</dbReference>
<accession>A0A436ZRQ1</accession>
<comment type="caution">
    <text evidence="4">The sequence shown here is derived from an EMBL/GenBank/DDBJ whole genome shotgun (WGS) entry which is preliminary data.</text>
</comment>
<dbReference type="GeneID" id="93591657"/>
<proteinExistence type="predicted"/>
<evidence type="ECO:0000259" key="3">
    <source>
        <dbReference type="PROSITE" id="PS51164"/>
    </source>
</evidence>
<dbReference type="STRING" id="97331.A0A436ZRQ1"/>
<dbReference type="Pfam" id="PF00734">
    <property type="entry name" value="CBM_1"/>
    <property type="match status" value="1"/>
</dbReference>
<keyword evidence="1 2" id="KW-0732">Signal</keyword>
<keyword evidence="5" id="KW-1185">Reference proteome</keyword>
<dbReference type="RefSeq" id="XP_067487026.1">
    <property type="nucleotide sequence ID" value="XM_067639215.1"/>
</dbReference>
<dbReference type="OrthoDB" id="5086500at2759"/>
<name>A0A436ZRQ1_ARTFL</name>
<dbReference type="SUPFAM" id="SSF57180">
    <property type="entry name" value="Cellulose-binding domain"/>
    <property type="match status" value="1"/>
</dbReference>
<gene>
    <name evidence="4" type="ORF">DFL_009346</name>
</gene>
<evidence type="ECO:0000256" key="1">
    <source>
        <dbReference type="ARBA" id="ARBA00022729"/>
    </source>
</evidence>
<dbReference type="GO" id="GO:0005576">
    <property type="term" value="C:extracellular region"/>
    <property type="evidence" value="ECO:0007669"/>
    <property type="project" value="InterPro"/>
</dbReference>
<sequence>MVHIHSSIFRALALANWVVANAIPSPPSLVVKRADTWGGSVSLGPSKSTIVKAVTTIIPGPAPPTQNGVLFLWPGMSNGTGDLIQATLESWPSNSWCGAAAGQWCVRASVFGWFGQLDGNPSPVSGSDQVRIEYALQSDQNTWLQTVTNAVTGALLSTYSSASGPYMRGYGTGTECNDNCSGTIAAQSYINTIITLASADTTFGGTIAVAGGATYSGLTSSDGGKVWSIASISIPAMSKAPQTTSTTTSTVTTTTSKVTTTSTKATTKAGTTAGSGGCSAAQYAQCGGSGFSGCTVCASPYACKYQNEWYSQCL</sequence>
<dbReference type="SMART" id="SM00236">
    <property type="entry name" value="fCBD"/>
    <property type="match status" value="1"/>
</dbReference>
<dbReference type="GO" id="GO:0005975">
    <property type="term" value="P:carbohydrate metabolic process"/>
    <property type="evidence" value="ECO:0007669"/>
    <property type="project" value="InterPro"/>
</dbReference>
<dbReference type="InterPro" id="IPR000254">
    <property type="entry name" value="CBD"/>
</dbReference>
<dbReference type="AlphaFoldDB" id="A0A436ZRQ1"/>
<dbReference type="PROSITE" id="PS00562">
    <property type="entry name" value="CBM1_1"/>
    <property type="match status" value="1"/>
</dbReference>
<organism evidence="4 5">
    <name type="scientific">Arthrobotrys flagrans</name>
    <name type="common">Nematode-trapping fungus</name>
    <name type="synonym">Trichothecium flagrans</name>
    <dbReference type="NCBI Taxonomy" id="97331"/>
    <lineage>
        <taxon>Eukaryota</taxon>
        <taxon>Fungi</taxon>
        <taxon>Dikarya</taxon>
        <taxon>Ascomycota</taxon>
        <taxon>Pezizomycotina</taxon>
        <taxon>Orbiliomycetes</taxon>
        <taxon>Orbiliales</taxon>
        <taxon>Orbiliaceae</taxon>
        <taxon>Arthrobotrys</taxon>
    </lineage>
</organism>
<dbReference type="InterPro" id="IPR035971">
    <property type="entry name" value="CBD_sf"/>
</dbReference>
<protein>
    <recommendedName>
        <fullName evidence="3">CBM1 domain-containing protein</fullName>
    </recommendedName>
</protein>
<feature type="chain" id="PRO_5018970071" description="CBM1 domain-containing protein" evidence="2">
    <location>
        <begin position="23"/>
        <end position="314"/>
    </location>
</feature>
<dbReference type="GO" id="GO:0030248">
    <property type="term" value="F:cellulose binding"/>
    <property type="evidence" value="ECO:0007669"/>
    <property type="project" value="InterPro"/>
</dbReference>
<evidence type="ECO:0000256" key="2">
    <source>
        <dbReference type="SAM" id="SignalP"/>
    </source>
</evidence>
<feature type="domain" description="CBM1" evidence="3">
    <location>
        <begin position="278"/>
        <end position="314"/>
    </location>
</feature>
<dbReference type="VEuPathDB" id="FungiDB:DFL_009346"/>
<evidence type="ECO:0000313" key="4">
    <source>
        <dbReference type="EMBL" id="RVD81482.1"/>
    </source>
</evidence>
<reference evidence="4 5" key="1">
    <citation type="submission" date="2019-01" db="EMBL/GenBank/DDBJ databases">
        <title>Intercellular communication is required for trap formation in the nematode-trapping fungus Duddingtonia flagrans.</title>
        <authorList>
            <person name="Youssar L."/>
            <person name="Wernet V."/>
            <person name="Hensel N."/>
            <person name="Hildebrandt H.-G."/>
            <person name="Fischer R."/>
        </authorList>
    </citation>
    <scope>NUCLEOTIDE SEQUENCE [LARGE SCALE GENOMIC DNA]</scope>
    <source>
        <strain evidence="4 5">CBS H-5679</strain>
    </source>
</reference>
<dbReference type="Proteomes" id="UP000283090">
    <property type="component" value="Unassembled WGS sequence"/>
</dbReference>
<evidence type="ECO:0000313" key="5">
    <source>
        <dbReference type="Proteomes" id="UP000283090"/>
    </source>
</evidence>